<comment type="caution">
    <text evidence="12">The sequence shown here is derived from an EMBL/GenBank/DDBJ whole genome shotgun (WGS) entry which is preliminary data.</text>
</comment>
<dbReference type="GO" id="GO:0022857">
    <property type="term" value="F:transmembrane transporter activity"/>
    <property type="evidence" value="ECO:0007669"/>
    <property type="project" value="InterPro"/>
</dbReference>
<feature type="transmembrane region" description="Helical" evidence="10">
    <location>
        <begin position="97"/>
        <end position="117"/>
    </location>
</feature>
<keyword evidence="7 10" id="KW-0472">Membrane</keyword>
<evidence type="ECO:0000256" key="4">
    <source>
        <dbReference type="ARBA" id="ARBA00022448"/>
    </source>
</evidence>
<evidence type="ECO:0000256" key="2">
    <source>
        <dbReference type="ARBA" id="ARBA00004141"/>
    </source>
</evidence>
<organism evidence="12 13">
    <name type="scientific">Daphnia galeata</name>
    <dbReference type="NCBI Taxonomy" id="27404"/>
    <lineage>
        <taxon>Eukaryota</taxon>
        <taxon>Metazoa</taxon>
        <taxon>Ecdysozoa</taxon>
        <taxon>Arthropoda</taxon>
        <taxon>Crustacea</taxon>
        <taxon>Branchiopoda</taxon>
        <taxon>Diplostraca</taxon>
        <taxon>Cladocera</taxon>
        <taxon>Anomopoda</taxon>
        <taxon>Daphniidae</taxon>
        <taxon>Daphnia</taxon>
    </lineage>
</organism>
<comment type="similarity">
    <text evidence="3">Belongs to the major facilitator superfamily. Sugar transporter (TC 2.A.1.1) family. Glucose transporter subfamily.</text>
</comment>
<dbReference type="Gene3D" id="1.20.1250.20">
    <property type="entry name" value="MFS general substrate transporter like domains"/>
    <property type="match status" value="1"/>
</dbReference>
<comment type="catalytic activity">
    <reaction evidence="1">
        <text>D-glucose(out) = D-glucose(in)</text>
        <dbReference type="Rhea" id="RHEA:60376"/>
        <dbReference type="ChEBI" id="CHEBI:4167"/>
    </reaction>
</comment>
<accession>A0A8J2RDS3</accession>
<evidence type="ECO:0000256" key="8">
    <source>
        <dbReference type="RuleBase" id="RU003346"/>
    </source>
</evidence>
<keyword evidence="13" id="KW-1185">Reference proteome</keyword>
<feature type="transmembrane region" description="Helical" evidence="10">
    <location>
        <begin position="148"/>
        <end position="171"/>
    </location>
</feature>
<reference evidence="12" key="1">
    <citation type="submission" date="2021-11" db="EMBL/GenBank/DDBJ databases">
        <authorList>
            <person name="Schell T."/>
        </authorList>
    </citation>
    <scope>NUCLEOTIDE SEQUENCE</scope>
    <source>
        <strain evidence="12">M5</strain>
    </source>
</reference>
<feature type="region of interest" description="Disordered" evidence="9">
    <location>
        <begin position="22"/>
        <end position="43"/>
    </location>
</feature>
<feature type="transmembrane region" description="Helical" evidence="10">
    <location>
        <begin position="54"/>
        <end position="77"/>
    </location>
</feature>
<dbReference type="Proteomes" id="UP000789390">
    <property type="component" value="Unassembled WGS sequence"/>
</dbReference>
<dbReference type="PRINTS" id="PR00171">
    <property type="entry name" value="SUGRTRNSPORT"/>
</dbReference>
<feature type="transmembrane region" description="Helical" evidence="10">
    <location>
        <begin position="491"/>
        <end position="515"/>
    </location>
</feature>
<dbReference type="AlphaFoldDB" id="A0A8J2RDS3"/>
<dbReference type="EMBL" id="CAKKLH010000024">
    <property type="protein sequence ID" value="CAH0099819.1"/>
    <property type="molecule type" value="Genomic_DNA"/>
</dbReference>
<evidence type="ECO:0000259" key="11">
    <source>
        <dbReference type="PROSITE" id="PS50850"/>
    </source>
</evidence>
<feature type="domain" description="Major facilitator superfamily (MFS) profile" evidence="11">
    <location>
        <begin position="59"/>
        <end position="519"/>
    </location>
</feature>
<keyword evidence="4 8" id="KW-0813">Transport</keyword>
<dbReference type="SUPFAM" id="SSF103473">
    <property type="entry name" value="MFS general substrate transporter"/>
    <property type="match status" value="1"/>
</dbReference>
<feature type="transmembrane region" description="Helical" evidence="10">
    <location>
        <begin position="465"/>
        <end position="485"/>
    </location>
</feature>
<dbReference type="PROSITE" id="PS50850">
    <property type="entry name" value="MFS"/>
    <property type="match status" value="1"/>
</dbReference>
<keyword evidence="6 10" id="KW-1133">Transmembrane helix</keyword>
<dbReference type="GO" id="GO:0016020">
    <property type="term" value="C:membrane"/>
    <property type="evidence" value="ECO:0007669"/>
    <property type="project" value="UniProtKB-SubCell"/>
</dbReference>
<evidence type="ECO:0000313" key="12">
    <source>
        <dbReference type="EMBL" id="CAH0099819.1"/>
    </source>
</evidence>
<dbReference type="PANTHER" id="PTHR48023">
    <property type="entry name" value="D-XYLOSE-PROTON SYMPORTER-LIKE 2"/>
    <property type="match status" value="1"/>
</dbReference>
<dbReference type="InterPro" id="IPR005828">
    <property type="entry name" value="MFS_sugar_transport-like"/>
</dbReference>
<dbReference type="NCBIfam" id="TIGR00879">
    <property type="entry name" value="SP"/>
    <property type="match status" value="1"/>
</dbReference>
<feature type="transmembrane region" description="Helical" evidence="10">
    <location>
        <begin position="368"/>
        <end position="388"/>
    </location>
</feature>
<dbReference type="InterPro" id="IPR020846">
    <property type="entry name" value="MFS_dom"/>
</dbReference>
<dbReference type="InterPro" id="IPR005829">
    <property type="entry name" value="Sugar_transporter_CS"/>
</dbReference>
<protein>
    <recommendedName>
        <fullName evidence="11">Major facilitator superfamily (MFS) profile domain-containing protein</fullName>
    </recommendedName>
</protein>
<dbReference type="PROSITE" id="PS00216">
    <property type="entry name" value="SUGAR_TRANSPORT_1"/>
    <property type="match status" value="1"/>
</dbReference>
<evidence type="ECO:0000256" key="5">
    <source>
        <dbReference type="ARBA" id="ARBA00022692"/>
    </source>
</evidence>
<evidence type="ECO:0000313" key="13">
    <source>
        <dbReference type="Proteomes" id="UP000789390"/>
    </source>
</evidence>
<feature type="transmembrane region" description="Helical" evidence="10">
    <location>
        <begin position="428"/>
        <end position="453"/>
    </location>
</feature>
<comment type="subcellular location">
    <subcellularLocation>
        <location evidence="2">Membrane</location>
        <topology evidence="2">Multi-pass membrane protein</topology>
    </subcellularLocation>
</comment>
<evidence type="ECO:0000256" key="3">
    <source>
        <dbReference type="ARBA" id="ARBA00007004"/>
    </source>
</evidence>
<dbReference type="InterPro" id="IPR036259">
    <property type="entry name" value="MFS_trans_sf"/>
</dbReference>
<evidence type="ECO:0000256" key="10">
    <source>
        <dbReference type="SAM" id="Phobius"/>
    </source>
</evidence>
<evidence type="ECO:0000256" key="9">
    <source>
        <dbReference type="SAM" id="MobiDB-lite"/>
    </source>
</evidence>
<gene>
    <name evidence="12" type="ORF">DGAL_LOCUS1977</name>
</gene>
<keyword evidence="5 10" id="KW-0812">Transmembrane</keyword>
<evidence type="ECO:0000256" key="7">
    <source>
        <dbReference type="ARBA" id="ARBA00023136"/>
    </source>
</evidence>
<dbReference type="Pfam" id="PF00083">
    <property type="entry name" value="Sugar_tr"/>
    <property type="match status" value="1"/>
</dbReference>
<evidence type="ECO:0000256" key="1">
    <source>
        <dbReference type="ARBA" id="ARBA00000618"/>
    </source>
</evidence>
<feature type="transmembrane region" description="Helical" evidence="10">
    <location>
        <begin position="183"/>
        <end position="206"/>
    </location>
</feature>
<dbReference type="GO" id="GO:1904659">
    <property type="term" value="P:D-glucose transmembrane transport"/>
    <property type="evidence" value="ECO:0007669"/>
    <property type="project" value="TreeGrafter"/>
</dbReference>
<feature type="transmembrane region" description="Helical" evidence="10">
    <location>
        <begin position="124"/>
        <end position="142"/>
    </location>
</feature>
<dbReference type="InterPro" id="IPR050820">
    <property type="entry name" value="MFS_Sugar_Transporter"/>
</dbReference>
<dbReference type="OrthoDB" id="4142200at2759"/>
<sequence length="579" mass="62697">MCDNEEEASTVLMLTAGGQEGLLNDDDEEQTTNNQQQQLSHNGGQAIPTPNSNVFLFCSACMAALGGLLFGYDIGIISTALPQIKTEFSLNCFQQEMVVSFMLVGALFASLVGGSFIDKIGSRMSIILNAMVFIAGALLLAFSHSYGWLLVGRFIVGFAVALSAVSECIYISEISTPHNRGMLVSLNELAITVGFLVAYIVGLIFINHPEGWRYMFGLSAVPAAGQLFGMMKLPNSPHFLVLKHRDQEAEVAVNNLRQLKNADQVRQELTHIRLSLEAGRSQSCWSLCSSADGLRASMIIAFGLVMGQQLTGQPNVLNYASTIFQQVGFCGRDPVSATFPTVGLGIVKLAATVVSLLSVDRMGRRKTLLLGALIIAVSLICLSVFAFVHEQGSTMRPTCTDSQPSPSNTTLLPEYGPSSDVVHPGLRYMALAALMAYVAAYSFSFGPVTWLLLSEIFPAAIKGRAMSVSTSVNWAVNLVMSATFLRTVQVLSLGGVFIGYAVLTFLSIVFIFLAVPETRDKTLHRITKELQTTTFTGRMVQHARQFPCFNNSAWLLKLGGNYSQLANHSQDVVMETAMS</sequence>
<dbReference type="PANTHER" id="PTHR48023:SF4">
    <property type="entry name" value="D-XYLOSE-PROTON SYMPORTER-LIKE 2"/>
    <property type="match status" value="1"/>
</dbReference>
<proteinExistence type="inferred from homology"/>
<dbReference type="InterPro" id="IPR003663">
    <property type="entry name" value="Sugar/inositol_transpt"/>
</dbReference>
<name>A0A8J2RDS3_9CRUS</name>
<evidence type="ECO:0000256" key="6">
    <source>
        <dbReference type="ARBA" id="ARBA00022989"/>
    </source>
</evidence>